<feature type="compositionally biased region" description="Basic and acidic residues" evidence="1">
    <location>
        <begin position="325"/>
        <end position="339"/>
    </location>
</feature>
<feature type="compositionally biased region" description="Basic and acidic residues" evidence="1">
    <location>
        <begin position="257"/>
        <end position="270"/>
    </location>
</feature>
<feature type="compositionally biased region" description="Basic and acidic residues" evidence="1">
    <location>
        <begin position="1321"/>
        <end position="1356"/>
    </location>
</feature>
<feature type="region of interest" description="Disordered" evidence="1">
    <location>
        <begin position="300"/>
        <end position="516"/>
    </location>
</feature>
<feature type="compositionally biased region" description="Basic and acidic residues" evidence="1">
    <location>
        <begin position="1408"/>
        <end position="1424"/>
    </location>
</feature>
<feature type="compositionally biased region" description="Basic residues" evidence="1">
    <location>
        <begin position="480"/>
        <end position="497"/>
    </location>
</feature>
<evidence type="ECO:0000313" key="2">
    <source>
        <dbReference type="EMBL" id="KMZ82352.1"/>
    </source>
</evidence>
<feature type="region of interest" description="Disordered" evidence="1">
    <location>
        <begin position="1251"/>
        <end position="1424"/>
    </location>
</feature>
<protein>
    <submittedName>
        <fullName evidence="2">Uncharacterized protein</fullName>
    </submittedName>
</protein>
<feature type="compositionally biased region" description="Basic and acidic residues" evidence="1">
    <location>
        <begin position="382"/>
        <end position="419"/>
    </location>
</feature>
<feature type="region of interest" description="Disordered" evidence="1">
    <location>
        <begin position="1"/>
        <end position="24"/>
    </location>
</feature>
<proteinExistence type="predicted"/>
<dbReference type="Proteomes" id="UP000053562">
    <property type="component" value="Unassembled WGS sequence"/>
</dbReference>
<feature type="compositionally biased region" description="Basic and acidic residues" evidence="1">
    <location>
        <begin position="156"/>
        <end position="203"/>
    </location>
</feature>
<reference evidence="2 3" key="1">
    <citation type="submission" date="2011-08" db="EMBL/GenBank/DDBJ databases">
        <title>The Genome Sequence of Plasmodium vivax India VII.</title>
        <authorList>
            <consortium name="The Broad Institute Genome Sequencing Platform"/>
            <consortium name="The Broad Institute Genome Sequencing Center for Infectious Disease"/>
            <person name="Neafsey D."/>
            <person name="Carlton J."/>
            <person name="Barnwell J."/>
            <person name="Collins W."/>
            <person name="Escalante A."/>
            <person name="Mullikin J."/>
            <person name="Saul A."/>
            <person name="Guigo R."/>
            <person name="Camara F."/>
            <person name="Young S.K."/>
            <person name="Zeng Q."/>
            <person name="Gargeya S."/>
            <person name="Fitzgerald M."/>
            <person name="Haas B."/>
            <person name="Abouelleil A."/>
            <person name="Alvarado L."/>
            <person name="Arachchi H.M."/>
            <person name="Berlin A."/>
            <person name="Brown A."/>
            <person name="Chapman S.B."/>
            <person name="Chen Z."/>
            <person name="Dunbar C."/>
            <person name="Freedman E."/>
            <person name="Gearin G."/>
            <person name="Gellesch M."/>
            <person name="Goldberg J."/>
            <person name="Griggs A."/>
            <person name="Gujja S."/>
            <person name="Heiman D."/>
            <person name="Howarth C."/>
            <person name="Larson L."/>
            <person name="Lui A."/>
            <person name="MacDonald P.J.P."/>
            <person name="Montmayeur A."/>
            <person name="Murphy C."/>
            <person name="Neiman D."/>
            <person name="Pearson M."/>
            <person name="Priest M."/>
            <person name="Roberts A."/>
            <person name="Saif S."/>
            <person name="Shea T."/>
            <person name="Shenoy N."/>
            <person name="Sisk P."/>
            <person name="Stolte C."/>
            <person name="Sykes S."/>
            <person name="Wortman J."/>
            <person name="Nusbaum C."/>
            <person name="Birren B."/>
        </authorList>
    </citation>
    <scope>NUCLEOTIDE SEQUENCE [LARGE SCALE GENOMIC DNA]</scope>
    <source>
        <strain evidence="2 3">India VII</strain>
    </source>
</reference>
<gene>
    <name evidence="2" type="ORF">PVIIG_04466</name>
</gene>
<accession>A0A0J9SK01</accession>
<feature type="compositionally biased region" description="Basic residues" evidence="1">
    <location>
        <begin position="245"/>
        <end position="256"/>
    </location>
</feature>
<feature type="compositionally biased region" description="Basic and acidic residues" evidence="1">
    <location>
        <begin position="464"/>
        <end position="475"/>
    </location>
</feature>
<dbReference type="InterPro" id="IPR029063">
    <property type="entry name" value="SAM-dependent_MTases_sf"/>
</dbReference>
<feature type="compositionally biased region" description="Basic and acidic residues" evidence="1">
    <location>
        <begin position="1290"/>
        <end position="1313"/>
    </location>
</feature>
<feature type="compositionally biased region" description="Polar residues" evidence="1">
    <location>
        <begin position="1357"/>
        <end position="1368"/>
    </location>
</feature>
<organism evidence="2 3">
    <name type="scientific">Plasmodium vivax India VII</name>
    <dbReference type="NCBI Taxonomy" id="1077284"/>
    <lineage>
        <taxon>Eukaryota</taxon>
        <taxon>Sar</taxon>
        <taxon>Alveolata</taxon>
        <taxon>Apicomplexa</taxon>
        <taxon>Aconoidasida</taxon>
        <taxon>Haemosporida</taxon>
        <taxon>Plasmodiidae</taxon>
        <taxon>Plasmodium</taxon>
        <taxon>Plasmodium (Plasmodium)</taxon>
    </lineage>
</organism>
<feature type="compositionally biased region" description="Basic and acidic residues" evidence="1">
    <location>
        <begin position="1198"/>
        <end position="1215"/>
    </location>
</feature>
<feature type="compositionally biased region" description="Basic and acidic residues" evidence="1">
    <location>
        <begin position="210"/>
        <end position="235"/>
    </location>
</feature>
<dbReference type="EMBL" id="KQ234201">
    <property type="protein sequence ID" value="KMZ82352.1"/>
    <property type="molecule type" value="Genomic_DNA"/>
</dbReference>
<feature type="region of interest" description="Disordered" evidence="1">
    <location>
        <begin position="1177"/>
        <end position="1222"/>
    </location>
</feature>
<feature type="region of interest" description="Disordered" evidence="1">
    <location>
        <begin position="111"/>
        <end position="270"/>
    </location>
</feature>
<feature type="compositionally biased region" description="Basic residues" evidence="1">
    <location>
        <begin position="1395"/>
        <end position="1407"/>
    </location>
</feature>
<feature type="compositionally biased region" description="Basic and acidic residues" evidence="1">
    <location>
        <begin position="355"/>
        <end position="369"/>
    </location>
</feature>
<name>A0A0J9SK01_PLAVI</name>
<sequence length="1504" mass="169240">MNLESSHKNSTHTQNRANAKSSCKGMNQHVLKGDCKNEVKEKEIRNEQVGDVNKNEKNCNIKNTDIHFEEGEGDKNVEAKKIPVDLHEIDKLASERKKGIPFCMGTKDDTSCSSYGEVSPHENYKEDSDALGGAETCETERCTDNSAADGGASYKGGERRKAGQDNFLRGEAEQVEKMAEKETEKETHKMTDKATRKMTEKKTRTMTAKRAVEQKEGAPPTELEKNNHARNETGGESKANAPKQSTKKCTTRKSLKKGKETSDPSIKNDRILVKQKCGEIKASGKKINDDNVELKYEYNSSKGIQTGDGRNPCNEKGASASNGKTTDEMLRGEKKEHQMESSTYDKGNVKKSKRRYSEENASRKDDIGSQEKGNTRKKKKTSHTEDGEDVTRGKAKGNDKSGHKSGHKSDHKSSHKGDRISGNSGKAENEKKKQAGAQVVLEKEEKGGHSGDGTTAEGVSQACADKEEKTNDDKTYNASKGKKVATKKKNISKKKGSKGNTDEFEGKKDTPKIINQNDDGQVKKKYARLLKNLQTNLSSKMMEQEGEKRIKTWGEKLTLQQKINQFIKNKIATRTEYKYGKKPNTLSICNQFNLYNHLTMLNDFNRLHYYRAAMRWTGHKDTFECEGDPLMALCQKGETSSLHVSSKGNTTNQKSTPMLGQKTVSQFNGENVNRMGNTINAYDEEVEGMLEEQNGEKNPYIFFENNKECYVYNKKIIEIGTGPLSLLSINAILNGAKHVDALEVNKDASEMAKKLIEGYNLEDFIKIINCYSKMYVYKEEEDQRRMKRRSSFYNYFDSNVDEEHCSNFNYDLIISEVIGDFASQEGVADIYLDLHKKIFSYRKYQEYLHNWRKRDGGDGWGSHKSVMRNQGVKAPTEEEGLNKYAEGGKNEQSGQQIGQQTGQQNVKKVKKIAYSEFAADDKLYSCEEFYNMNVKSIPYSVTTYYCPVKFPYYDNIIYKSENYPERTIISPKSKLLQSVMLEWSNLSLTEEENENTDFGTLEYLYLEQNVANQVIQKRNHIFRIQKSGPFCGFLITIDVEIRKGEHFGTKYGTCDSWYTNIVLLKDEINVNKNDLVVSKTYTNLLNYNEHIIDRKIVLVSRPSYTFYGYILKSMRNNPFSASTSDSDGGVNRNHFNNADGGDYPPNVSSCIYLDDETVLLLDQMHFHEKVIAKARGQSGAKDVTMGETKKKKNPASVKGEEKKTNAKDNHMEKNKLNGLDEQVGEKVEGHSNVVHGSVENLCWQKGVHSVKGATHERSASNSSRIDAKSRTTRAGKGTDGSADGGADRGAPARDAAKTKSHKDAPVNKTEKGKRASSGGKSPKEGAISDRDKQIKKRDNSPTSKQNERGKSVKGDKTNSATIERGNTASSSGGNSSSRNSPPKGAQKGAQSAPKKNAKTQTSKKKRKDNPQGENKHKKMSDESRKEYEKDIADIINNYNLNANFYYENLKDKILVYKNMKYKLMHIYEPVVIDYDEQATVIYKKDDIYNSKENNVSKFVNNVYQ</sequence>
<feature type="region of interest" description="Disordered" evidence="1">
    <location>
        <begin position="1121"/>
        <end position="1140"/>
    </location>
</feature>
<dbReference type="OrthoDB" id="41566at2759"/>
<feature type="compositionally biased region" description="Basic and acidic residues" evidence="1">
    <location>
        <begin position="119"/>
        <end position="128"/>
    </location>
</feature>
<feature type="compositionally biased region" description="Basic and acidic residues" evidence="1">
    <location>
        <begin position="500"/>
        <end position="511"/>
    </location>
</feature>
<dbReference type="SUPFAM" id="SSF53335">
    <property type="entry name" value="S-adenosyl-L-methionine-dependent methyltransferases"/>
    <property type="match status" value="1"/>
</dbReference>
<feature type="compositionally biased region" description="Low complexity" evidence="1">
    <location>
        <begin position="1369"/>
        <end position="1380"/>
    </location>
</feature>
<feature type="compositionally biased region" description="Polar residues" evidence="1">
    <location>
        <begin position="11"/>
        <end position="24"/>
    </location>
</feature>
<evidence type="ECO:0000313" key="3">
    <source>
        <dbReference type="Proteomes" id="UP000053562"/>
    </source>
</evidence>
<evidence type="ECO:0000256" key="1">
    <source>
        <dbReference type="SAM" id="MobiDB-lite"/>
    </source>
</evidence>
<dbReference type="Gene3D" id="3.40.50.150">
    <property type="entry name" value="Vaccinia Virus protein VP39"/>
    <property type="match status" value="1"/>
</dbReference>